<evidence type="ECO:0000259" key="3">
    <source>
        <dbReference type="SMART" id="SM00822"/>
    </source>
</evidence>
<dbReference type="EMBL" id="RJKX01000011">
    <property type="protein sequence ID" value="ROQ01467.1"/>
    <property type="molecule type" value="Genomic_DNA"/>
</dbReference>
<protein>
    <submittedName>
        <fullName evidence="4">NAD(P)-dependent dehydrogenase (Short-subunit alcohol dehydrogenase family)</fullName>
    </submittedName>
</protein>
<proteinExistence type="inferred from homology"/>
<dbReference type="RefSeq" id="WP_123688225.1">
    <property type="nucleotide sequence ID" value="NZ_AP019700.1"/>
</dbReference>
<dbReference type="PRINTS" id="PR00081">
    <property type="entry name" value="GDHRDH"/>
</dbReference>
<name>A0A3N1MFG6_9PROT</name>
<accession>A0A3N1MFG6</accession>
<dbReference type="PRINTS" id="PR00080">
    <property type="entry name" value="SDRFAMILY"/>
</dbReference>
<sequence length="245" mass="25668">MYRERFQLDGKVAVVTGGGRGIGRAIVEALQEAGAKVIVGDLEPQPAPGVETFSLDVRDRAQVEAAAADILARHGAVDIMIANAGIARGSNAEETAPDEWRAVMDVNLDGVWWSCQAFGRAMVARGSGSIVALGSMSGLIVNKPQPQAAYNASKAGVHALVRSLAAEWASRGVRVNAVAPGYIGTEMTKGGLANEDWKRTWLEMTPMGRVGEPKEIASAVLFLASDAASFVTGSILSVDGGYTAW</sequence>
<dbReference type="AlphaFoldDB" id="A0A3N1MFG6"/>
<comment type="similarity">
    <text evidence="1">Belongs to the short-chain dehydrogenases/reductases (SDR) family.</text>
</comment>
<dbReference type="InterPro" id="IPR036291">
    <property type="entry name" value="NAD(P)-bd_dom_sf"/>
</dbReference>
<feature type="domain" description="Ketoreductase" evidence="3">
    <location>
        <begin position="11"/>
        <end position="186"/>
    </location>
</feature>
<dbReference type="PANTHER" id="PTHR42760">
    <property type="entry name" value="SHORT-CHAIN DEHYDROGENASES/REDUCTASES FAMILY MEMBER"/>
    <property type="match status" value="1"/>
</dbReference>
<dbReference type="PROSITE" id="PS00061">
    <property type="entry name" value="ADH_SHORT"/>
    <property type="match status" value="1"/>
</dbReference>
<dbReference type="GO" id="GO:0005975">
    <property type="term" value="P:carbohydrate metabolic process"/>
    <property type="evidence" value="ECO:0007669"/>
    <property type="project" value="UniProtKB-ARBA"/>
</dbReference>
<evidence type="ECO:0000313" key="5">
    <source>
        <dbReference type="Proteomes" id="UP000278222"/>
    </source>
</evidence>
<dbReference type="Pfam" id="PF13561">
    <property type="entry name" value="adh_short_C2"/>
    <property type="match status" value="1"/>
</dbReference>
<evidence type="ECO:0000313" key="4">
    <source>
        <dbReference type="EMBL" id="ROQ01467.1"/>
    </source>
</evidence>
<organism evidence="4 5">
    <name type="scientific">Stella humosa</name>
    <dbReference type="NCBI Taxonomy" id="94"/>
    <lineage>
        <taxon>Bacteria</taxon>
        <taxon>Pseudomonadati</taxon>
        <taxon>Pseudomonadota</taxon>
        <taxon>Alphaproteobacteria</taxon>
        <taxon>Rhodospirillales</taxon>
        <taxon>Stellaceae</taxon>
        <taxon>Stella</taxon>
    </lineage>
</organism>
<dbReference type="InterPro" id="IPR020904">
    <property type="entry name" value="Sc_DH/Rdtase_CS"/>
</dbReference>
<evidence type="ECO:0000256" key="2">
    <source>
        <dbReference type="ARBA" id="ARBA00023002"/>
    </source>
</evidence>
<keyword evidence="2" id="KW-0560">Oxidoreductase</keyword>
<dbReference type="InterPro" id="IPR057326">
    <property type="entry name" value="KR_dom"/>
</dbReference>
<dbReference type="SUPFAM" id="SSF51735">
    <property type="entry name" value="NAD(P)-binding Rossmann-fold domains"/>
    <property type="match status" value="1"/>
</dbReference>
<dbReference type="GO" id="GO:0016616">
    <property type="term" value="F:oxidoreductase activity, acting on the CH-OH group of donors, NAD or NADP as acceptor"/>
    <property type="evidence" value="ECO:0007669"/>
    <property type="project" value="UniProtKB-ARBA"/>
</dbReference>
<keyword evidence="5" id="KW-1185">Reference proteome</keyword>
<dbReference type="SMART" id="SM00822">
    <property type="entry name" value="PKS_KR"/>
    <property type="match status" value="1"/>
</dbReference>
<dbReference type="Gene3D" id="3.40.50.720">
    <property type="entry name" value="NAD(P)-binding Rossmann-like Domain"/>
    <property type="match status" value="1"/>
</dbReference>
<dbReference type="InterPro" id="IPR002347">
    <property type="entry name" value="SDR_fam"/>
</dbReference>
<gene>
    <name evidence="4" type="ORF">EDC65_0646</name>
</gene>
<dbReference type="FunFam" id="3.40.50.720:FF:000240">
    <property type="entry name" value="SDR family oxidoreductase"/>
    <property type="match status" value="1"/>
</dbReference>
<dbReference type="Proteomes" id="UP000278222">
    <property type="component" value="Unassembled WGS sequence"/>
</dbReference>
<dbReference type="OrthoDB" id="7375193at2"/>
<evidence type="ECO:0000256" key="1">
    <source>
        <dbReference type="ARBA" id="ARBA00006484"/>
    </source>
</evidence>
<comment type="caution">
    <text evidence="4">The sequence shown here is derived from an EMBL/GenBank/DDBJ whole genome shotgun (WGS) entry which is preliminary data.</text>
</comment>
<dbReference type="PANTHER" id="PTHR42760:SF115">
    <property type="entry name" value="3-OXOACYL-[ACYL-CARRIER-PROTEIN] REDUCTASE FABG"/>
    <property type="match status" value="1"/>
</dbReference>
<reference evidence="4 5" key="1">
    <citation type="submission" date="2018-11" db="EMBL/GenBank/DDBJ databases">
        <title>Genomic Encyclopedia of Type Strains, Phase IV (KMG-IV): sequencing the most valuable type-strain genomes for metagenomic binning, comparative biology and taxonomic classification.</title>
        <authorList>
            <person name="Goeker M."/>
        </authorList>
    </citation>
    <scope>NUCLEOTIDE SEQUENCE [LARGE SCALE GENOMIC DNA]</scope>
    <source>
        <strain evidence="4 5">DSM 5900</strain>
    </source>
</reference>